<evidence type="ECO:0000313" key="2">
    <source>
        <dbReference type="EMBL" id="KFM59727.1"/>
    </source>
</evidence>
<feature type="transmembrane region" description="Helical" evidence="1">
    <location>
        <begin position="118"/>
        <end position="145"/>
    </location>
</feature>
<feature type="transmembrane region" description="Helical" evidence="1">
    <location>
        <begin position="78"/>
        <end position="97"/>
    </location>
</feature>
<name>A0A087T3N8_STEMI</name>
<sequence>MAFCISSLKTAYHVLNCCHKILLPVLYLTFQHARLRQIQFLMYMFCISKLRLKSSNLKVISISPFYPSPHHGMCQQEVISLSFFFFTGLLCYMTIFVKVTTRAWSWVKIRKIFFSQIFCNFVLIIALCYFNLYTFGSVIFISVFIAKKYVQPADFARILQELSDEEKEDKETFGYKNNSDLREENIEINNISIESEQYISDDDDMVYIGKDKFSKWRKQKYANCSKTKKMNIVKLLPGLKHYAKDIEDEVGYFLKIIDINMLDEILECTNKYISLLKGKYSR</sequence>
<feature type="non-terminal residue" evidence="2">
    <location>
        <position position="282"/>
    </location>
</feature>
<gene>
    <name evidence="2" type="ORF">X975_12969</name>
</gene>
<proteinExistence type="predicted"/>
<dbReference type="STRING" id="407821.A0A087T3N8"/>
<keyword evidence="1" id="KW-0812">Transmembrane</keyword>
<dbReference type="OrthoDB" id="6629272at2759"/>
<accession>A0A087T3N8</accession>
<organism evidence="2 3">
    <name type="scientific">Stegodyphus mimosarum</name>
    <name type="common">African social velvet spider</name>
    <dbReference type="NCBI Taxonomy" id="407821"/>
    <lineage>
        <taxon>Eukaryota</taxon>
        <taxon>Metazoa</taxon>
        <taxon>Ecdysozoa</taxon>
        <taxon>Arthropoda</taxon>
        <taxon>Chelicerata</taxon>
        <taxon>Arachnida</taxon>
        <taxon>Araneae</taxon>
        <taxon>Araneomorphae</taxon>
        <taxon>Entelegynae</taxon>
        <taxon>Eresoidea</taxon>
        <taxon>Eresidae</taxon>
        <taxon>Stegodyphus</taxon>
    </lineage>
</organism>
<evidence type="ECO:0000256" key="1">
    <source>
        <dbReference type="SAM" id="Phobius"/>
    </source>
</evidence>
<keyword evidence="3" id="KW-1185">Reference proteome</keyword>
<reference evidence="2 3" key="1">
    <citation type="submission" date="2013-11" db="EMBL/GenBank/DDBJ databases">
        <title>Genome sequencing of Stegodyphus mimosarum.</title>
        <authorList>
            <person name="Bechsgaard J."/>
        </authorList>
    </citation>
    <scope>NUCLEOTIDE SEQUENCE [LARGE SCALE GENOMIC DNA]</scope>
</reference>
<dbReference type="EMBL" id="KK113258">
    <property type="protein sequence ID" value="KFM59727.1"/>
    <property type="molecule type" value="Genomic_DNA"/>
</dbReference>
<dbReference type="Proteomes" id="UP000054359">
    <property type="component" value="Unassembled WGS sequence"/>
</dbReference>
<evidence type="ECO:0000313" key="3">
    <source>
        <dbReference type="Proteomes" id="UP000054359"/>
    </source>
</evidence>
<keyword evidence="1" id="KW-1133">Transmembrane helix</keyword>
<protein>
    <submittedName>
        <fullName evidence="2">Uncharacterized protein</fullName>
    </submittedName>
</protein>
<keyword evidence="1" id="KW-0472">Membrane</keyword>
<dbReference type="AlphaFoldDB" id="A0A087T3N8"/>